<evidence type="ECO:0000256" key="3">
    <source>
        <dbReference type="ARBA" id="ARBA00023002"/>
    </source>
</evidence>
<dbReference type="Gene3D" id="3.40.50.720">
    <property type="entry name" value="NAD(P)-binding Rossmann-like Domain"/>
    <property type="match status" value="1"/>
</dbReference>
<protein>
    <submittedName>
        <fullName evidence="4">Uncharacterized protein</fullName>
    </submittedName>
</protein>
<comment type="similarity">
    <text evidence="1">Belongs to the short-chain dehydrogenases/reductases (SDR) family.</text>
</comment>
<dbReference type="Pfam" id="PF00106">
    <property type="entry name" value="adh_short"/>
    <property type="match status" value="1"/>
</dbReference>
<keyword evidence="5" id="KW-1185">Reference proteome</keyword>
<dbReference type="GO" id="GO:0016491">
    <property type="term" value="F:oxidoreductase activity"/>
    <property type="evidence" value="ECO:0007669"/>
    <property type="project" value="UniProtKB-KW"/>
</dbReference>
<evidence type="ECO:0000313" key="4">
    <source>
        <dbReference type="EMBL" id="KAK4548179.1"/>
    </source>
</evidence>
<dbReference type="InterPro" id="IPR002347">
    <property type="entry name" value="SDR_fam"/>
</dbReference>
<dbReference type="GO" id="GO:0005737">
    <property type="term" value="C:cytoplasm"/>
    <property type="evidence" value="ECO:0007669"/>
    <property type="project" value="TreeGrafter"/>
</dbReference>
<dbReference type="InterPro" id="IPR036291">
    <property type="entry name" value="NAD(P)-bd_dom_sf"/>
</dbReference>
<dbReference type="InterPro" id="IPR051468">
    <property type="entry name" value="Fungal_SecMetab_SDRs"/>
</dbReference>
<keyword evidence="3" id="KW-0560">Oxidoreductase</keyword>
<reference evidence="4 5" key="1">
    <citation type="submission" date="2021-11" db="EMBL/GenBank/DDBJ databases">
        <title>Black yeast isolated from Biological Soil Crust.</title>
        <authorList>
            <person name="Kurbessoian T."/>
        </authorList>
    </citation>
    <scope>NUCLEOTIDE SEQUENCE [LARGE SCALE GENOMIC DNA]</scope>
    <source>
        <strain evidence="4 5">CCFEE 5522</strain>
    </source>
</reference>
<dbReference type="PANTHER" id="PTHR43544">
    <property type="entry name" value="SHORT-CHAIN DEHYDROGENASE/REDUCTASE"/>
    <property type="match status" value="1"/>
</dbReference>
<dbReference type="SUPFAM" id="SSF51735">
    <property type="entry name" value="NAD(P)-binding Rossmann-fold domains"/>
    <property type="match status" value="1"/>
</dbReference>
<dbReference type="Proteomes" id="UP001324427">
    <property type="component" value="Unassembled WGS sequence"/>
</dbReference>
<evidence type="ECO:0000256" key="2">
    <source>
        <dbReference type="ARBA" id="ARBA00022857"/>
    </source>
</evidence>
<dbReference type="EMBL" id="JAVFHQ010000008">
    <property type="protein sequence ID" value="KAK4548179.1"/>
    <property type="molecule type" value="Genomic_DNA"/>
</dbReference>
<name>A0AAV9JRT3_9PEZI</name>
<evidence type="ECO:0000256" key="1">
    <source>
        <dbReference type="ARBA" id="ARBA00006484"/>
    </source>
</evidence>
<sequence length="237" mass="25597">MAYDTIVLITGAKTGIGKAIRDGPDSSPAKSLTSLPTGDGSKVIVVKYDASSSTAAIELEKDLRDNTEITHLDIVIANAGILKAFGPAKDVKFEELQEHLLVNTIAPILLYQRTAPLLEQSKQEPRFFIISSTLGSNTLMDDYPLSLIAYGMSKAAVNFAAGRIHREEERIAVIPVQPGWVQTAMGEKAAVFAGMEPKDVPVTLEDSVSGLLSVFDSATKKLHSGRFWDQAGKEVPW</sequence>
<accession>A0AAV9JRT3</accession>
<dbReference type="AlphaFoldDB" id="A0AAV9JRT3"/>
<dbReference type="PRINTS" id="PR00081">
    <property type="entry name" value="GDHRDH"/>
</dbReference>
<evidence type="ECO:0000313" key="5">
    <source>
        <dbReference type="Proteomes" id="UP001324427"/>
    </source>
</evidence>
<organism evidence="4 5">
    <name type="scientific">Oleoguttula mirabilis</name>
    <dbReference type="NCBI Taxonomy" id="1507867"/>
    <lineage>
        <taxon>Eukaryota</taxon>
        <taxon>Fungi</taxon>
        <taxon>Dikarya</taxon>
        <taxon>Ascomycota</taxon>
        <taxon>Pezizomycotina</taxon>
        <taxon>Dothideomycetes</taxon>
        <taxon>Dothideomycetidae</taxon>
        <taxon>Mycosphaerellales</taxon>
        <taxon>Teratosphaeriaceae</taxon>
        <taxon>Oleoguttula</taxon>
    </lineage>
</organism>
<gene>
    <name evidence="4" type="ORF">LTR36_010048</name>
</gene>
<keyword evidence="2" id="KW-0521">NADP</keyword>
<dbReference type="PANTHER" id="PTHR43544:SF7">
    <property type="entry name" value="NADB-LER2"/>
    <property type="match status" value="1"/>
</dbReference>
<proteinExistence type="inferred from homology"/>
<comment type="caution">
    <text evidence="4">The sequence shown here is derived from an EMBL/GenBank/DDBJ whole genome shotgun (WGS) entry which is preliminary data.</text>
</comment>